<comment type="caution">
    <text evidence="1">The sequence shown here is derived from an EMBL/GenBank/DDBJ whole genome shotgun (WGS) entry which is preliminary data.</text>
</comment>
<accession>A0ACB0LWE3</accession>
<evidence type="ECO:0000313" key="1">
    <source>
        <dbReference type="EMBL" id="CAJ2672736.1"/>
    </source>
</evidence>
<gene>
    <name evidence="1" type="ORF">MILVUS5_LOCUS36325</name>
</gene>
<sequence length="420" mass="49115">MTNPIFLKTPDGKKWEIYTTKINDGDFWFQEGWKEFATHYSLDHGQMVLFEYEENSQYFRVHIFGKSGLEIEYPFHVNQHEENSFDQISDDDSIEILDKSPSCKKTRPKSPISCSQPHKKLRSDTREDVGTSSKFHDFPQNHDQSSDNTADGSVKCQKVEQEKEQEELSSKINEALNRARSFKSKNPCFTIVMKSSYLYSYSLYVPTQFAINYLKKEESNILLKLLNGKTWYAKYCFGKIKSGWKNFVRDNKLKVGDVCVFELTKSQALTLRVLIFRVDDEELHSSSLPQDEKEPQRTSLRSKVKLETNEAQNAADNFTSKYPFFKINIMPNQRGHSRLLVPNSFIREYLDSKEQTVMLKFEKKFWPVKLLCYSNMKSGQFSRGWNEFWEENKLKGGDVCVFELIKTEDAVLHVHIFRGN</sequence>
<protein>
    <submittedName>
        <fullName evidence="1">Uncharacterized protein</fullName>
    </submittedName>
</protein>
<dbReference type="Proteomes" id="UP001177021">
    <property type="component" value="Unassembled WGS sequence"/>
</dbReference>
<organism evidence="1 2">
    <name type="scientific">Trifolium pratense</name>
    <name type="common">Red clover</name>
    <dbReference type="NCBI Taxonomy" id="57577"/>
    <lineage>
        <taxon>Eukaryota</taxon>
        <taxon>Viridiplantae</taxon>
        <taxon>Streptophyta</taxon>
        <taxon>Embryophyta</taxon>
        <taxon>Tracheophyta</taxon>
        <taxon>Spermatophyta</taxon>
        <taxon>Magnoliopsida</taxon>
        <taxon>eudicotyledons</taxon>
        <taxon>Gunneridae</taxon>
        <taxon>Pentapetalae</taxon>
        <taxon>rosids</taxon>
        <taxon>fabids</taxon>
        <taxon>Fabales</taxon>
        <taxon>Fabaceae</taxon>
        <taxon>Papilionoideae</taxon>
        <taxon>50 kb inversion clade</taxon>
        <taxon>NPAAA clade</taxon>
        <taxon>Hologalegina</taxon>
        <taxon>IRL clade</taxon>
        <taxon>Trifolieae</taxon>
        <taxon>Trifolium</taxon>
    </lineage>
</organism>
<keyword evidence="2" id="KW-1185">Reference proteome</keyword>
<name>A0ACB0LWE3_TRIPR</name>
<dbReference type="EMBL" id="CASHSV030000716">
    <property type="protein sequence ID" value="CAJ2672736.1"/>
    <property type="molecule type" value="Genomic_DNA"/>
</dbReference>
<reference evidence="1" key="1">
    <citation type="submission" date="2023-10" db="EMBL/GenBank/DDBJ databases">
        <authorList>
            <person name="Rodriguez Cubillos JULIANA M."/>
            <person name="De Vega J."/>
        </authorList>
    </citation>
    <scope>NUCLEOTIDE SEQUENCE</scope>
</reference>
<evidence type="ECO:0000313" key="2">
    <source>
        <dbReference type="Proteomes" id="UP001177021"/>
    </source>
</evidence>
<proteinExistence type="predicted"/>